<name>A0ACC2VUW9_9TREE</name>
<dbReference type="Proteomes" id="UP001227268">
    <property type="component" value="Unassembled WGS sequence"/>
</dbReference>
<accession>A0ACC2VUW9</accession>
<gene>
    <name evidence="1" type="ORF">QFC21_002554</name>
</gene>
<comment type="caution">
    <text evidence="1">The sequence shown here is derived from an EMBL/GenBank/DDBJ whole genome shotgun (WGS) entry which is preliminary data.</text>
</comment>
<evidence type="ECO:0000313" key="2">
    <source>
        <dbReference type="Proteomes" id="UP001227268"/>
    </source>
</evidence>
<keyword evidence="2" id="KW-1185">Reference proteome</keyword>
<sequence>MQVESIRKSTFLPPPPPPPPTTSRSASAKRATTTKSKSVQQPPQTWPYTASSHPHLTPSTLAKAGYYYSPDPPASTSGSDVEEDDQCCCFTCGKKLGGWDTTDDPFVEHWKRSADAAASGSGGEVAQPSTNTQPRLHIYPRSEAHLHPRSELMNKAREETYFPSAHLVQLQQKQEGKEGKSAKSGKEGKGWWPHKVKRAWLCTVPNLAKAGFVYTPTVEEDDCVTCFYCNYSVSDWEPVDDPWKQHHDKSPNCPFFTETVEGALDGNGKGDGVLDVDASDEEVSELPTTVRSKAAAGSKRPTSRSTSAATKARRTIIAPVPLLPPATLTKSTTRSRIPNTATRPEMETPVVSTTTSREASDDEKDAQDAQTEVKAGKGRPKRATTSTAKASAKTTKTTTTRKGTRRTTKADTAESSDDGAEEPVTTAAEDEDTGVDELDALPRSTQSRAKASTRGTATTAAKKSAVSRKPAGRTAKAKPAPEPEEVASQTMGIARAVSSSVLDVSDVEMASSHVTASENDQSETEKEASQTDVEEHRREYLAEEEIVKSHRMQMVEVGAREAMAVMQNLGSRRLDTVRALTTTRDESATPRAAISKQNLGPGNDNNETPSSSSAALREHASEVIELTADEERLTVVEYVRRMYARRREALLGAGEAKIADWEEKAGQARAFIASIPTRN</sequence>
<reference evidence="1" key="1">
    <citation type="submission" date="2023-04" db="EMBL/GenBank/DDBJ databases">
        <title>Draft Genome sequencing of Naganishia species isolated from polar environments using Oxford Nanopore Technology.</title>
        <authorList>
            <person name="Leo P."/>
            <person name="Venkateswaran K."/>
        </authorList>
    </citation>
    <scope>NUCLEOTIDE SEQUENCE</scope>
    <source>
        <strain evidence="1">MNA-CCFEE 5423</strain>
    </source>
</reference>
<evidence type="ECO:0000313" key="1">
    <source>
        <dbReference type="EMBL" id="KAJ9103132.1"/>
    </source>
</evidence>
<organism evidence="1 2">
    <name type="scientific">Naganishia friedmannii</name>
    <dbReference type="NCBI Taxonomy" id="89922"/>
    <lineage>
        <taxon>Eukaryota</taxon>
        <taxon>Fungi</taxon>
        <taxon>Dikarya</taxon>
        <taxon>Basidiomycota</taxon>
        <taxon>Agaricomycotina</taxon>
        <taxon>Tremellomycetes</taxon>
        <taxon>Filobasidiales</taxon>
        <taxon>Filobasidiaceae</taxon>
        <taxon>Naganishia</taxon>
    </lineage>
</organism>
<protein>
    <submittedName>
        <fullName evidence="1">Uncharacterized protein</fullName>
    </submittedName>
</protein>
<proteinExistence type="predicted"/>
<dbReference type="EMBL" id="JASBWT010000007">
    <property type="protein sequence ID" value="KAJ9103132.1"/>
    <property type="molecule type" value="Genomic_DNA"/>
</dbReference>